<dbReference type="InterPro" id="IPR000866">
    <property type="entry name" value="AhpC/TSA"/>
</dbReference>
<evidence type="ECO:0000256" key="4">
    <source>
        <dbReference type="ARBA" id="ARBA00023002"/>
    </source>
</evidence>
<keyword evidence="3" id="KW-0049">Antioxidant</keyword>
<proteinExistence type="predicted"/>
<evidence type="ECO:0000256" key="3">
    <source>
        <dbReference type="ARBA" id="ARBA00022862"/>
    </source>
</evidence>
<sequence length="143" mass="15427">MSFTPATACGNPSLLLGPQASSRGSLARAQAQLLCTPSNSVFRGVRVPAPPRPRASSAARLPSGDDAASHKAFAQKYRLAFTLLADEGNQVRKEWGAPGDLFGTLPGRQTYVLDKNGVVQYIYNNQFQPEKHIGENLKIMQSL</sequence>
<dbReference type="AlphaFoldDB" id="A0ABC9A4D1"/>
<keyword evidence="6" id="KW-0676">Redox-active center</keyword>
<dbReference type="Proteomes" id="UP001497457">
    <property type="component" value="Chromosome 2b"/>
</dbReference>
<evidence type="ECO:0000256" key="1">
    <source>
        <dbReference type="ARBA" id="ARBA00004456"/>
    </source>
</evidence>
<dbReference type="GO" id="GO:0004601">
    <property type="term" value="F:peroxidase activity"/>
    <property type="evidence" value="ECO:0007669"/>
    <property type="project" value="UniProtKB-KW"/>
</dbReference>
<protein>
    <recommendedName>
        <fullName evidence="7">Thioredoxin-dependent peroxiredoxin Q</fullName>
    </recommendedName>
</protein>
<keyword evidence="2" id="KW-0575">Peroxidase</keyword>
<evidence type="ECO:0000259" key="9">
    <source>
        <dbReference type="Pfam" id="PF00578"/>
    </source>
</evidence>
<feature type="region of interest" description="Disordered" evidence="8">
    <location>
        <begin position="45"/>
        <end position="67"/>
    </location>
</feature>
<reference evidence="11" key="1">
    <citation type="submission" date="2024-06" db="EMBL/GenBank/DDBJ databases">
        <authorList>
            <person name="Ryan C."/>
        </authorList>
    </citation>
    <scope>NUCLEOTIDE SEQUENCE [LARGE SCALE GENOMIC DNA]</scope>
</reference>
<reference evidence="10 11" key="2">
    <citation type="submission" date="2024-10" db="EMBL/GenBank/DDBJ databases">
        <authorList>
            <person name="Ryan C."/>
        </authorList>
    </citation>
    <scope>NUCLEOTIDE SEQUENCE [LARGE SCALE GENOMIC DNA]</scope>
</reference>
<dbReference type="PANTHER" id="PTHR42801">
    <property type="entry name" value="THIOREDOXIN-DEPENDENT PEROXIDE REDUCTASE"/>
    <property type="match status" value="1"/>
</dbReference>
<name>A0ABC9A4D1_9POAL</name>
<gene>
    <name evidence="10" type="ORF">URODEC1_LOCUS50837</name>
</gene>
<evidence type="ECO:0000313" key="10">
    <source>
        <dbReference type="EMBL" id="CAL4971726.1"/>
    </source>
</evidence>
<keyword evidence="5" id="KW-1015">Disulfide bond</keyword>
<dbReference type="SUPFAM" id="SSF52833">
    <property type="entry name" value="Thioredoxin-like"/>
    <property type="match status" value="1"/>
</dbReference>
<evidence type="ECO:0000256" key="2">
    <source>
        <dbReference type="ARBA" id="ARBA00022559"/>
    </source>
</evidence>
<dbReference type="EMBL" id="OZ075112">
    <property type="protein sequence ID" value="CAL4971726.1"/>
    <property type="molecule type" value="Genomic_DNA"/>
</dbReference>
<evidence type="ECO:0000256" key="7">
    <source>
        <dbReference type="ARBA" id="ARBA00042163"/>
    </source>
</evidence>
<dbReference type="Gene3D" id="3.40.30.10">
    <property type="entry name" value="Glutaredoxin"/>
    <property type="match status" value="1"/>
</dbReference>
<evidence type="ECO:0000256" key="6">
    <source>
        <dbReference type="ARBA" id="ARBA00023284"/>
    </source>
</evidence>
<dbReference type="InterPro" id="IPR036249">
    <property type="entry name" value="Thioredoxin-like_sf"/>
</dbReference>
<keyword evidence="11" id="KW-1185">Reference proteome</keyword>
<comment type="subcellular location">
    <subcellularLocation>
        <location evidence="1">Plastid</location>
        <location evidence="1">Chloroplast thylakoid lumen</location>
    </subcellularLocation>
</comment>
<evidence type="ECO:0000313" key="11">
    <source>
        <dbReference type="Proteomes" id="UP001497457"/>
    </source>
</evidence>
<evidence type="ECO:0000256" key="8">
    <source>
        <dbReference type="SAM" id="MobiDB-lite"/>
    </source>
</evidence>
<evidence type="ECO:0000256" key="5">
    <source>
        <dbReference type="ARBA" id="ARBA00023157"/>
    </source>
</evidence>
<dbReference type="InterPro" id="IPR050924">
    <property type="entry name" value="Peroxiredoxin_BCP/PrxQ"/>
</dbReference>
<accession>A0ABC9A4D1</accession>
<dbReference type="Pfam" id="PF00578">
    <property type="entry name" value="AhpC-TSA"/>
    <property type="match status" value="1"/>
</dbReference>
<keyword evidence="4" id="KW-0560">Oxidoreductase</keyword>
<dbReference type="PANTHER" id="PTHR42801:SF4">
    <property type="entry name" value="AHPC_TSA FAMILY PROTEIN"/>
    <property type="match status" value="1"/>
</dbReference>
<dbReference type="GO" id="GO:0009543">
    <property type="term" value="C:chloroplast thylakoid lumen"/>
    <property type="evidence" value="ECO:0007669"/>
    <property type="project" value="UniProtKB-SubCell"/>
</dbReference>
<feature type="domain" description="Alkyl hydroperoxide reductase subunit C/ Thiol specific antioxidant" evidence="9">
    <location>
        <begin position="63"/>
        <end position="122"/>
    </location>
</feature>
<organism evidence="10 11">
    <name type="scientific">Urochloa decumbens</name>
    <dbReference type="NCBI Taxonomy" id="240449"/>
    <lineage>
        <taxon>Eukaryota</taxon>
        <taxon>Viridiplantae</taxon>
        <taxon>Streptophyta</taxon>
        <taxon>Embryophyta</taxon>
        <taxon>Tracheophyta</taxon>
        <taxon>Spermatophyta</taxon>
        <taxon>Magnoliopsida</taxon>
        <taxon>Liliopsida</taxon>
        <taxon>Poales</taxon>
        <taxon>Poaceae</taxon>
        <taxon>PACMAD clade</taxon>
        <taxon>Panicoideae</taxon>
        <taxon>Panicodae</taxon>
        <taxon>Paniceae</taxon>
        <taxon>Melinidinae</taxon>
        <taxon>Urochloa</taxon>
    </lineage>
</organism>